<protein>
    <submittedName>
        <fullName evidence="4">Uncharacterized protein</fullName>
    </submittedName>
</protein>
<comment type="caution">
    <text evidence="4">The sequence shown here is derived from an EMBL/GenBank/DDBJ whole genome shotgun (WGS) entry which is preliminary data.</text>
</comment>
<accession>A0A1B1ZDL2</accession>
<reference evidence="2 5" key="1">
    <citation type="journal article" date="2017" name="Clin. Infect. Dis.">
        <title>Increased Risk for Meningococcal Disease among Men who have Sex with Men in the United States, 2012-2015.</title>
        <authorList>
            <person name="Folaranmi T.A."/>
            <person name="Kretz C.B."/>
            <person name="Kamiya H."/>
            <person name="MacNeil J.R."/>
            <person name="Whaley M.J."/>
            <person name="Blain A."/>
            <person name="Antwi M."/>
            <person name="Dorsinville M."/>
            <person name="Pacilli M."/>
            <person name="Smith S."/>
            <person name="Civen R."/>
            <person name="Ngo V."/>
            <person name="Winter K."/>
            <person name="Harriman K."/>
            <person name="Wang X."/>
            <person name="Bowen V.B."/>
            <person name="Patel M."/>
            <person name="Martin S."/>
            <person name="Misegades L."/>
            <person name="Meyer S.A."/>
        </authorList>
    </citation>
    <scope>NUCLEOTIDE SEQUENCE [LARGE SCALE GENOMIC DNA]</scope>
    <source>
        <strain evidence="2 5">M26503</strain>
    </source>
</reference>
<keyword evidence="1" id="KW-0812">Transmembrane</keyword>
<feature type="transmembrane region" description="Helical" evidence="1">
    <location>
        <begin position="18"/>
        <end position="35"/>
    </location>
</feature>
<evidence type="ECO:0000313" key="2">
    <source>
        <dbReference type="EMBL" id="PBJ88853.1"/>
    </source>
</evidence>
<evidence type="ECO:0000313" key="3">
    <source>
        <dbReference type="EMBL" id="RGB17000.1"/>
    </source>
</evidence>
<dbReference type="Proteomes" id="UP000217930">
    <property type="component" value="Unassembled WGS sequence"/>
</dbReference>
<evidence type="ECO:0000313" key="6">
    <source>
        <dbReference type="Proteomes" id="UP000260504"/>
    </source>
</evidence>
<organism evidence="4 7">
    <name type="scientific">Neisseria meningitidis</name>
    <dbReference type="NCBI Taxonomy" id="487"/>
    <lineage>
        <taxon>Bacteria</taxon>
        <taxon>Pseudomonadati</taxon>
        <taxon>Pseudomonadota</taxon>
        <taxon>Betaproteobacteria</taxon>
        <taxon>Neisseriales</taxon>
        <taxon>Neisseriaceae</taxon>
        <taxon>Neisseria</taxon>
    </lineage>
</organism>
<evidence type="ECO:0000313" key="7">
    <source>
        <dbReference type="Proteomes" id="UP000283666"/>
    </source>
</evidence>
<reference evidence="4 7" key="3">
    <citation type="submission" date="2017-09" db="EMBL/GenBank/DDBJ databases">
        <title>Phenotypic and genotypic characterization of Colombian isolates of Neisseria meningitidis recovered from invasive disease.</title>
        <authorList>
            <person name="Duarte C."/>
            <person name="Gabastou J.M."/>
            <person name="Moreno J."/>
        </authorList>
    </citation>
    <scope>NUCLEOTIDE SEQUENCE [LARGE SCALE GENOMIC DNA]</scope>
    <source>
        <strain evidence="4 7">INS-Nm1012</strain>
    </source>
</reference>
<dbReference type="EMBL" id="NWZY01000014">
    <property type="protein sequence ID" value="RQK78530.1"/>
    <property type="molecule type" value="Genomic_DNA"/>
</dbReference>
<evidence type="ECO:0000313" key="4">
    <source>
        <dbReference type="EMBL" id="RQK78530.1"/>
    </source>
</evidence>
<evidence type="ECO:0000256" key="1">
    <source>
        <dbReference type="SAM" id="Phobius"/>
    </source>
</evidence>
<proteinExistence type="predicted"/>
<gene>
    <name evidence="3" type="ORF">CIJ84_05760</name>
    <name evidence="2" type="ORF">CNQ34_00560</name>
    <name evidence="4" type="ORF">COH52_06200</name>
</gene>
<name>A0A1B1ZDL2_NEIME</name>
<reference evidence="3 6" key="2">
    <citation type="submission" date="2017-08" db="EMBL/GenBank/DDBJ databases">
        <title>Meningococcal Conjunctivitis and Endemic Carriage at a Military Recruit Training Center.</title>
        <authorList>
            <person name="Bobb A.J."/>
            <person name="Galac M.R."/>
            <person name="Snesrud E."/>
            <person name="Clagett C.D."/>
        </authorList>
    </citation>
    <scope>NUCLEOTIDE SEQUENCE [LARGE SCALE GENOMIC DNA]</scope>
    <source>
        <strain evidence="3 6">MRSN431200</strain>
    </source>
</reference>
<dbReference type="Proteomes" id="UP000260504">
    <property type="component" value="Unassembled WGS sequence"/>
</dbReference>
<evidence type="ECO:0000313" key="5">
    <source>
        <dbReference type="Proteomes" id="UP000217930"/>
    </source>
</evidence>
<dbReference type="AlphaFoldDB" id="A0A1B1ZDL2"/>
<dbReference type="EMBL" id="NVYQ01000079">
    <property type="protein sequence ID" value="RGB17000.1"/>
    <property type="molecule type" value="Genomic_DNA"/>
</dbReference>
<sequence>MHQYTYLDYNFKTNELNQYPYISFFIILLFIHPIVQTDFKDEKPIHTL</sequence>
<keyword evidence="1" id="KW-0472">Membrane</keyword>
<keyword evidence="1" id="KW-1133">Transmembrane helix</keyword>
<dbReference type="EMBL" id="NTLY01000001">
    <property type="protein sequence ID" value="PBJ88853.1"/>
    <property type="molecule type" value="Genomic_DNA"/>
</dbReference>
<dbReference type="Proteomes" id="UP000283666">
    <property type="component" value="Unassembled WGS sequence"/>
</dbReference>
<reference evidence="2" key="4">
    <citation type="submission" date="2017-09" db="EMBL/GenBank/DDBJ databases">
        <authorList>
            <person name="Kretz C."/>
            <person name="Retchless A."/>
            <person name="Wang X."/>
        </authorList>
    </citation>
    <scope>NUCLEOTIDE SEQUENCE</scope>
    <source>
        <strain evidence="2">M26503</strain>
    </source>
</reference>